<feature type="region of interest" description="Disordered" evidence="1">
    <location>
        <begin position="1"/>
        <end position="53"/>
    </location>
</feature>
<feature type="compositionally biased region" description="Basic residues" evidence="1">
    <location>
        <begin position="41"/>
        <end position="52"/>
    </location>
</feature>
<evidence type="ECO:0000313" key="4">
    <source>
        <dbReference type="Proteomes" id="UP000265515"/>
    </source>
</evidence>
<evidence type="ECO:0000256" key="1">
    <source>
        <dbReference type="SAM" id="MobiDB-lite"/>
    </source>
</evidence>
<evidence type="ECO:0000313" key="3">
    <source>
        <dbReference type="EMBL" id="GBG92511.1"/>
    </source>
</evidence>
<organism evidence="3 4">
    <name type="scientific">Chara braunii</name>
    <name type="common">Braun's stonewort</name>
    <dbReference type="NCBI Taxonomy" id="69332"/>
    <lineage>
        <taxon>Eukaryota</taxon>
        <taxon>Viridiplantae</taxon>
        <taxon>Streptophyta</taxon>
        <taxon>Charophyceae</taxon>
        <taxon>Charales</taxon>
        <taxon>Characeae</taxon>
        <taxon>Chara</taxon>
    </lineage>
</organism>
<dbReference type="Proteomes" id="UP000265515">
    <property type="component" value="Unassembled WGS sequence"/>
</dbReference>
<dbReference type="InterPro" id="IPR013087">
    <property type="entry name" value="Znf_C2H2_type"/>
</dbReference>
<feature type="domain" description="C2H2-type" evidence="2">
    <location>
        <begin position="63"/>
        <end position="85"/>
    </location>
</feature>
<dbReference type="OrthoDB" id="10039931at2759"/>
<accession>A0A388MD77</accession>
<evidence type="ECO:0000259" key="2">
    <source>
        <dbReference type="PROSITE" id="PS00028"/>
    </source>
</evidence>
<feature type="region of interest" description="Disordered" evidence="1">
    <location>
        <begin position="104"/>
        <end position="145"/>
    </location>
</feature>
<feature type="compositionally biased region" description="Basic and acidic residues" evidence="1">
    <location>
        <begin position="22"/>
        <end position="33"/>
    </location>
</feature>
<dbReference type="AlphaFoldDB" id="A0A388MD77"/>
<dbReference type="PROSITE" id="PS00028">
    <property type="entry name" value="ZINC_FINGER_C2H2_1"/>
    <property type="match status" value="1"/>
</dbReference>
<comment type="caution">
    <text evidence="3">The sequence shown here is derived from an EMBL/GenBank/DDBJ whole genome shotgun (WGS) entry which is preliminary data.</text>
</comment>
<name>A0A388MD77_CHABU</name>
<protein>
    <recommendedName>
        <fullName evidence="2">C2H2-type domain-containing protein</fullName>
    </recommendedName>
</protein>
<keyword evidence="4" id="KW-1185">Reference proteome</keyword>
<reference evidence="3 4" key="1">
    <citation type="journal article" date="2018" name="Cell">
        <title>The Chara Genome: Secondary Complexity and Implications for Plant Terrestrialization.</title>
        <authorList>
            <person name="Nishiyama T."/>
            <person name="Sakayama H."/>
            <person name="Vries J.D."/>
            <person name="Buschmann H."/>
            <person name="Saint-Marcoux D."/>
            <person name="Ullrich K.K."/>
            <person name="Haas F.B."/>
            <person name="Vanderstraeten L."/>
            <person name="Becker D."/>
            <person name="Lang D."/>
            <person name="Vosolsobe S."/>
            <person name="Rombauts S."/>
            <person name="Wilhelmsson P.K.I."/>
            <person name="Janitza P."/>
            <person name="Kern R."/>
            <person name="Heyl A."/>
            <person name="Rumpler F."/>
            <person name="Villalobos L.I.A.C."/>
            <person name="Clay J.M."/>
            <person name="Skokan R."/>
            <person name="Toyoda A."/>
            <person name="Suzuki Y."/>
            <person name="Kagoshima H."/>
            <person name="Schijlen E."/>
            <person name="Tajeshwar N."/>
            <person name="Catarino B."/>
            <person name="Hetherington A.J."/>
            <person name="Saltykova A."/>
            <person name="Bonnot C."/>
            <person name="Breuninger H."/>
            <person name="Symeonidi A."/>
            <person name="Radhakrishnan G.V."/>
            <person name="Van Nieuwerburgh F."/>
            <person name="Deforce D."/>
            <person name="Chang C."/>
            <person name="Karol K.G."/>
            <person name="Hedrich R."/>
            <person name="Ulvskov P."/>
            <person name="Glockner G."/>
            <person name="Delwiche C.F."/>
            <person name="Petrasek J."/>
            <person name="Van de Peer Y."/>
            <person name="Friml J."/>
            <person name="Beilby M."/>
            <person name="Dolan L."/>
            <person name="Kohara Y."/>
            <person name="Sugano S."/>
            <person name="Fujiyama A."/>
            <person name="Delaux P.-M."/>
            <person name="Quint M."/>
            <person name="TheiBen G."/>
            <person name="Hagemann M."/>
            <person name="Harholt J."/>
            <person name="Dunand C."/>
            <person name="Zachgo S."/>
            <person name="Langdale J."/>
            <person name="Maumus F."/>
            <person name="Straeten D.V.D."/>
            <person name="Gould S.B."/>
            <person name="Rensing S.A."/>
        </authorList>
    </citation>
    <scope>NUCLEOTIDE SEQUENCE [LARGE SCALE GENOMIC DNA]</scope>
    <source>
        <strain evidence="3 4">S276</strain>
    </source>
</reference>
<dbReference type="EMBL" id="BFEA01001072">
    <property type="protein sequence ID" value="GBG92511.1"/>
    <property type="molecule type" value="Genomic_DNA"/>
</dbReference>
<proteinExistence type="predicted"/>
<gene>
    <name evidence="3" type="ORF">CBR_g55784</name>
</gene>
<sequence length="386" mass="43378">MPVASNAGSDQTMSVARKGKQRKDEAGSRRAGADESTPICRRGRQKKGRAMKQKLETQHNPFCCPVCHKEYQNGHGLTIHLSKKHNVHGKHFERATTHKLRCSNSKRQGVEFSRRGGKHNAHGNVNDGKELNSEGNVANENDRADTYHVDVNREDGSLPYCIEDLSKKRSFVSDENVVEEGGDFSMGEKAKRVVEEGGDFSMGEETRPWSGLSAKMNVEVGEGHCAEDEMEAETFVSQRNQEKREQNIRQGKKQTVQNGQVLVDDWFIDLSQDEEEQGTNGPSHVNSMEEEMNIGRDCHDRTTTPLSAESVEIVAYNDVHIAMIGQVNRHTAAVDNFHGHMLMIRGREEEMNIGRPPVVEDSVMNIIDDCSFDDINPDLYDISEKW</sequence>
<feature type="compositionally biased region" description="Polar residues" evidence="1">
    <location>
        <begin position="1"/>
        <end position="14"/>
    </location>
</feature>
<dbReference type="Gramene" id="GBG92511">
    <property type="protein sequence ID" value="GBG92511"/>
    <property type="gene ID" value="CBR_g55784"/>
</dbReference>